<feature type="compositionally biased region" description="Pro residues" evidence="1">
    <location>
        <begin position="257"/>
        <end position="289"/>
    </location>
</feature>
<dbReference type="PRINTS" id="PR01217">
    <property type="entry name" value="PRICHEXTENSN"/>
</dbReference>
<dbReference type="EMBL" id="VSRR010027315">
    <property type="protein sequence ID" value="MPC68118.1"/>
    <property type="molecule type" value="Genomic_DNA"/>
</dbReference>
<sequence>MRALGFSGKTMRGSIKVKSKKLAEQRHMNVMRLYELIDILKNNGMNTSMVNAEDSSVVGKKGRAMERRLMKGFNIGMVEGIMTEILTSDKKPKNIFGKLARAMGKKKKEDWNAKVSRASLRRDQIGSSQTSLRRSQTSIRRRIQHENEMLLKTLNPDKIVEYNPNLERYTPTTRVAYAKFKVNTLKKEKEKKLAAEKKAETQQKAGAANQKLQAEKKDDASKKQFQSRTPTPQPPAKSPTPEPSKAPPGRGPTSPASKPPGTQPPKPPSTQAPKPPGQIPKPPSTPAPKPTGASPGKIAVPAAFQQQEGQVQAPPRARPPPQSARPSSPPPSQPPPSVPKEPKVTISPAPPTAAPPKASPAPPKAPTPAKSPTPSLTPKSAAASPSPASSRASTPANEDPIASGKSSVTGQVRTGWL</sequence>
<accession>A0A5B7HGZ4</accession>
<name>A0A5B7HGZ4_PORTR</name>
<comment type="caution">
    <text evidence="2">The sequence shown here is derived from an EMBL/GenBank/DDBJ whole genome shotgun (WGS) entry which is preliminary data.</text>
</comment>
<keyword evidence="3" id="KW-1185">Reference proteome</keyword>
<gene>
    <name evidence="2" type="primary">trp_0</name>
    <name evidence="2" type="ORF">E2C01_062313</name>
</gene>
<reference evidence="2 3" key="1">
    <citation type="submission" date="2019-05" db="EMBL/GenBank/DDBJ databases">
        <title>Another draft genome of Portunus trituberculatus and its Hox gene families provides insights of decapod evolution.</title>
        <authorList>
            <person name="Jeong J.-H."/>
            <person name="Song I."/>
            <person name="Kim S."/>
            <person name="Choi T."/>
            <person name="Kim D."/>
            <person name="Ryu S."/>
            <person name="Kim W."/>
        </authorList>
    </citation>
    <scope>NUCLEOTIDE SEQUENCE [LARGE SCALE GENOMIC DNA]</scope>
    <source>
        <tissue evidence="2">Muscle</tissue>
    </source>
</reference>
<evidence type="ECO:0000256" key="1">
    <source>
        <dbReference type="SAM" id="MobiDB-lite"/>
    </source>
</evidence>
<evidence type="ECO:0000313" key="2">
    <source>
        <dbReference type="EMBL" id="MPC68118.1"/>
    </source>
</evidence>
<dbReference type="AlphaFoldDB" id="A0A5B7HGZ4"/>
<dbReference type="CDD" id="cd23650">
    <property type="entry name" value="TRP_CaM_bind1"/>
    <property type="match status" value="1"/>
</dbReference>
<evidence type="ECO:0000313" key="3">
    <source>
        <dbReference type="Proteomes" id="UP000324222"/>
    </source>
</evidence>
<dbReference type="Proteomes" id="UP000324222">
    <property type="component" value="Unassembled WGS sequence"/>
</dbReference>
<feature type="compositionally biased region" description="Basic and acidic residues" evidence="1">
    <location>
        <begin position="213"/>
        <end position="222"/>
    </location>
</feature>
<keyword evidence="2" id="KW-0675">Receptor</keyword>
<proteinExistence type="predicted"/>
<feature type="region of interest" description="Disordered" evidence="1">
    <location>
        <begin position="193"/>
        <end position="417"/>
    </location>
</feature>
<dbReference type="OrthoDB" id="2373987at2759"/>
<feature type="compositionally biased region" description="Pro residues" evidence="1">
    <location>
        <begin position="316"/>
        <end position="339"/>
    </location>
</feature>
<protein>
    <submittedName>
        <fullName evidence="2">Transient receptor potential protein</fullName>
    </submittedName>
</protein>
<organism evidence="2 3">
    <name type="scientific">Portunus trituberculatus</name>
    <name type="common">Swimming crab</name>
    <name type="synonym">Neptunus trituberculatus</name>
    <dbReference type="NCBI Taxonomy" id="210409"/>
    <lineage>
        <taxon>Eukaryota</taxon>
        <taxon>Metazoa</taxon>
        <taxon>Ecdysozoa</taxon>
        <taxon>Arthropoda</taxon>
        <taxon>Crustacea</taxon>
        <taxon>Multicrustacea</taxon>
        <taxon>Malacostraca</taxon>
        <taxon>Eumalacostraca</taxon>
        <taxon>Eucarida</taxon>
        <taxon>Decapoda</taxon>
        <taxon>Pleocyemata</taxon>
        <taxon>Brachyura</taxon>
        <taxon>Eubrachyura</taxon>
        <taxon>Portunoidea</taxon>
        <taxon>Portunidae</taxon>
        <taxon>Portuninae</taxon>
        <taxon>Portunus</taxon>
    </lineage>
</organism>
<feature type="compositionally biased region" description="Pro residues" evidence="1">
    <location>
        <begin position="348"/>
        <end position="371"/>
    </location>
</feature>
<feature type="compositionally biased region" description="Low complexity" evidence="1">
    <location>
        <begin position="372"/>
        <end position="396"/>
    </location>
</feature>
<feature type="compositionally biased region" description="Pro residues" evidence="1">
    <location>
        <begin position="231"/>
        <end position="250"/>
    </location>
</feature>
<feature type="compositionally biased region" description="Polar residues" evidence="1">
    <location>
        <begin position="404"/>
        <end position="417"/>
    </location>
</feature>